<proteinExistence type="predicted"/>
<sequence>MLSGAKLAAIFFLSVKIGLQYIKYALPYKMAGKLLPGGMAQALADNPQRLVLFLAGGCQLWRETCVDDFPASPDEK</sequence>
<keyword evidence="2" id="KW-1185">Reference proteome</keyword>
<dbReference type="EMBL" id="JBHSGN010000139">
    <property type="protein sequence ID" value="MFC4676504.1"/>
    <property type="molecule type" value="Genomic_DNA"/>
</dbReference>
<protein>
    <submittedName>
        <fullName evidence="1">Uncharacterized protein</fullName>
    </submittedName>
</protein>
<accession>A0ABV9L2K1</accession>
<dbReference type="RefSeq" id="WP_380000809.1">
    <property type="nucleotide sequence ID" value="NZ_JBHSGN010000139.1"/>
</dbReference>
<name>A0ABV9L2K1_9BACT</name>
<dbReference type="Proteomes" id="UP001596023">
    <property type="component" value="Unassembled WGS sequence"/>
</dbReference>
<reference evidence="2" key="1">
    <citation type="journal article" date="2019" name="Int. J. Syst. Evol. Microbiol.">
        <title>The Global Catalogue of Microorganisms (GCM) 10K type strain sequencing project: providing services to taxonomists for standard genome sequencing and annotation.</title>
        <authorList>
            <consortium name="The Broad Institute Genomics Platform"/>
            <consortium name="The Broad Institute Genome Sequencing Center for Infectious Disease"/>
            <person name="Wu L."/>
            <person name="Ma J."/>
        </authorList>
    </citation>
    <scope>NUCLEOTIDE SEQUENCE [LARGE SCALE GENOMIC DNA]</scope>
    <source>
        <strain evidence="2">CCUG 66188</strain>
    </source>
</reference>
<comment type="caution">
    <text evidence="1">The sequence shown here is derived from an EMBL/GenBank/DDBJ whole genome shotgun (WGS) entry which is preliminary data.</text>
</comment>
<gene>
    <name evidence="1" type="ORF">ACFO6W_22740</name>
</gene>
<evidence type="ECO:0000313" key="1">
    <source>
        <dbReference type="EMBL" id="MFC4676504.1"/>
    </source>
</evidence>
<evidence type="ECO:0000313" key="2">
    <source>
        <dbReference type="Proteomes" id="UP001596023"/>
    </source>
</evidence>
<organism evidence="1 2">
    <name type="scientific">Dysgonomonas termitidis</name>
    <dbReference type="NCBI Taxonomy" id="1516126"/>
    <lineage>
        <taxon>Bacteria</taxon>
        <taxon>Pseudomonadati</taxon>
        <taxon>Bacteroidota</taxon>
        <taxon>Bacteroidia</taxon>
        <taxon>Bacteroidales</taxon>
        <taxon>Dysgonomonadaceae</taxon>
        <taxon>Dysgonomonas</taxon>
    </lineage>
</organism>